<dbReference type="InterPro" id="IPR036005">
    <property type="entry name" value="Creatinase/aminopeptidase-like"/>
</dbReference>
<dbReference type="SUPFAM" id="SSF55920">
    <property type="entry name" value="Creatinase/aminopeptidase"/>
    <property type="match status" value="1"/>
</dbReference>
<dbReference type="Gene3D" id="3.90.230.10">
    <property type="entry name" value="Creatinase/methionine aminopeptidase superfamily"/>
    <property type="match status" value="1"/>
</dbReference>
<dbReference type="InterPro" id="IPR036388">
    <property type="entry name" value="WH-like_DNA-bd_sf"/>
</dbReference>
<evidence type="ECO:0000256" key="1">
    <source>
        <dbReference type="ARBA" id="ARBA00007319"/>
    </source>
</evidence>
<feature type="non-terminal residue" evidence="3">
    <location>
        <position position="422"/>
    </location>
</feature>
<dbReference type="PANTHER" id="PTHR10804">
    <property type="entry name" value="PROTEASE FAMILY M24 METHIONYL AMINOPEPTIDASE, AMINOPEPTIDASE P"/>
    <property type="match status" value="1"/>
</dbReference>
<reference evidence="3 4" key="1">
    <citation type="journal article" date="2018" name="G3 (Bethesda)">
        <title>Phylogenetic and Phylogenomic Definition of Rhizopus Species.</title>
        <authorList>
            <person name="Gryganskyi A.P."/>
            <person name="Golan J."/>
            <person name="Dolatabadi S."/>
            <person name="Mondo S."/>
            <person name="Robb S."/>
            <person name="Idnurm A."/>
            <person name="Muszewska A."/>
            <person name="Steczkiewicz K."/>
            <person name="Masonjones S."/>
            <person name="Liao H.L."/>
            <person name="Gajdeczka M.T."/>
            <person name="Anike F."/>
            <person name="Vuek A."/>
            <person name="Anishchenko I.M."/>
            <person name="Voigt K."/>
            <person name="de Hoog G.S."/>
            <person name="Smith M.E."/>
            <person name="Heitman J."/>
            <person name="Vilgalys R."/>
            <person name="Stajich J.E."/>
        </authorList>
    </citation>
    <scope>NUCLEOTIDE SEQUENCE [LARGE SCALE GENOMIC DNA]</scope>
    <source>
        <strain evidence="3 4">LSU 92-RS-03</strain>
    </source>
</reference>
<dbReference type="STRING" id="4846.A0A367IUN4"/>
<dbReference type="InterPro" id="IPR047113">
    <property type="entry name" value="PA2G4/ARX1"/>
</dbReference>
<evidence type="ECO:0000313" key="4">
    <source>
        <dbReference type="Proteomes" id="UP000253551"/>
    </source>
</evidence>
<dbReference type="Proteomes" id="UP000253551">
    <property type="component" value="Unassembled WGS sequence"/>
</dbReference>
<dbReference type="AlphaFoldDB" id="A0A367IUN4"/>
<sequence>MSNMEIAMSYPASRFEADNTLTNPVVLEKYQLAADIVNDVLPLVVSKVATGVSVCDLCQFGDDLIEAHTKNMYKSSERGVAIPTCVSVNNLVQYFSPLAENDMSLKPGDMVKIELGVHIDGYIATAAHTTLVSLHTQEPVTGKAADVIAATHLAYETALRMLRPGIKASEITRVITEIAAYFRCQPVEGTYSSPMKRFVLRAGKDIENRFLEELIVQDLDKYDFEVEANQVYQLNIVLTTGDGNVKNTDYKPFVYQRDVNASYQLKMKSARQAYAEVNANHTVFPFATRALSGNTARLGLTSLLQHQLITSHPVMRTKLPSDLVAQFKGTVLVTAEGPVRNTRNLQLPYVHSQYCIPQNTTAATVLSTPAVKEIRQAKPLPAVEVNFGERRVQKEDVDMAMEEKRETFQLFLKQVNTAAASA</sequence>
<evidence type="ECO:0000259" key="2">
    <source>
        <dbReference type="Pfam" id="PF00557"/>
    </source>
</evidence>
<proteinExistence type="inferred from homology"/>
<dbReference type="PANTHER" id="PTHR10804:SF11">
    <property type="entry name" value="PROLIFERATION-ASSOCIATED PROTEIN 2G4"/>
    <property type="match status" value="1"/>
</dbReference>
<dbReference type="OrthoDB" id="5876363at2759"/>
<protein>
    <recommendedName>
        <fullName evidence="2">Peptidase M24 domain-containing protein</fullName>
    </recommendedName>
</protein>
<dbReference type="InterPro" id="IPR000994">
    <property type="entry name" value="Pept_M24"/>
</dbReference>
<accession>A0A367IUN4</accession>
<feature type="domain" description="Peptidase M24" evidence="2">
    <location>
        <begin position="29"/>
        <end position="181"/>
    </location>
</feature>
<dbReference type="InterPro" id="IPR036390">
    <property type="entry name" value="WH_DNA-bd_sf"/>
</dbReference>
<dbReference type="Pfam" id="PF00557">
    <property type="entry name" value="Peptidase_M24"/>
    <property type="match status" value="1"/>
</dbReference>
<keyword evidence="4" id="KW-1185">Reference proteome</keyword>
<dbReference type="CDD" id="cd01089">
    <property type="entry name" value="PA2G4-like"/>
    <property type="match status" value="1"/>
</dbReference>
<organism evidence="3 4">
    <name type="scientific">Rhizopus stolonifer</name>
    <name type="common">Rhizopus nigricans</name>
    <dbReference type="NCBI Taxonomy" id="4846"/>
    <lineage>
        <taxon>Eukaryota</taxon>
        <taxon>Fungi</taxon>
        <taxon>Fungi incertae sedis</taxon>
        <taxon>Mucoromycota</taxon>
        <taxon>Mucoromycotina</taxon>
        <taxon>Mucoromycetes</taxon>
        <taxon>Mucorales</taxon>
        <taxon>Mucorineae</taxon>
        <taxon>Rhizopodaceae</taxon>
        <taxon>Rhizopus</taxon>
    </lineage>
</organism>
<gene>
    <name evidence="3" type="ORF">CU098_000160</name>
</gene>
<name>A0A367IUN4_RHIST</name>
<dbReference type="SUPFAM" id="SSF46785">
    <property type="entry name" value="Winged helix' DNA-binding domain"/>
    <property type="match status" value="1"/>
</dbReference>
<dbReference type="Gene3D" id="1.10.10.10">
    <property type="entry name" value="Winged helix-like DNA-binding domain superfamily/Winged helix DNA-binding domain"/>
    <property type="match status" value="1"/>
</dbReference>
<comment type="caution">
    <text evidence="3">The sequence shown here is derived from an EMBL/GenBank/DDBJ whole genome shotgun (WGS) entry which is preliminary data.</text>
</comment>
<evidence type="ECO:0000313" key="3">
    <source>
        <dbReference type="EMBL" id="RCH81403.1"/>
    </source>
</evidence>
<dbReference type="EMBL" id="PJQM01005535">
    <property type="protein sequence ID" value="RCH81403.1"/>
    <property type="molecule type" value="Genomic_DNA"/>
</dbReference>
<comment type="similarity">
    <text evidence="1">Belongs to the peptidase M24 family.</text>
</comment>